<evidence type="ECO:0000259" key="3">
    <source>
        <dbReference type="Pfam" id="PF16187"/>
    </source>
</evidence>
<dbReference type="AlphaFoldDB" id="A0AAD8AM47"/>
<feature type="compositionally biased region" description="Polar residues" evidence="2">
    <location>
        <begin position="499"/>
        <end position="511"/>
    </location>
</feature>
<feature type="non-terminal residue" evidence="4">
    <location>
        <position position="1"/>
    </location>
</feature>
<dbReference type="InterPro" id="IPR032632">
    <property type="entry name" value="Peptidase_M16_M"/>
</dbReference>
<evidence type="ECO:0000313" key="4">
    <source>
        <dbReference type="EMBL" id="KAJ9601642.1"/>
    </source>
</evidence>
<evidence type="ECO:0000256" key="2">
    <source>
        <dbReference type="SAM" id="MobiDB-lite"/>
    </source>
</evidence>
<feature type="region of interest" description="Disordered" evidence="2">
    <location>
        <begin position="492"/>
        <end position="511"/>
    </location>
</feature>
<dbReference type="SUPFAM" id="SSF63411">
    <property type="entry name" value="LuxS/MPP-like metallohydrolase"/>
    <property type="match status" value="3"/>
</dbReference>
<name>A0AAD8AM47_DIPPU</name>
<dbReference type="GO" id="GO:0046872">
    <property type="term" value="F:metal ion binding"/>
    <property type="evidence" value="ECO:0007669"/>
    <property type="project" value="UniProtKB-KW"/>
</dbReference>
<dbReference type="Pfam" id="PF16187">
    <property type="entry name" value="Peptidase_M16_M"/>
    <property type="match status" value="1"/>
</dbReference>
<dbReference type="Gene3D" id="3.30.830.10">
    <property type="entry name" value="Metalloenzyme, LuxS/M16 peptidase-like"/>
    <property type="match status" value="4"/>
</dbReference>
<accession>A0AAD8AM47</accession>
<dbReference type="PANTHER" id="PTHR43690">
    <property type="entry name" value="NARDILYSIN"/>
    <property type="match status" value="1"/>
</dbReference>
<keyword evidence="5" id="KW-1185">Reference proteome</keyword>
<proteinExistence type="predicted"/>
<dbReference type="EMBL" id="JASPKZ010000006">
    <property type="protein sequence ID" value="KAJ9601642.1"/>
    <property type="molecule type" value="Genomic_DNA"/>
</dbReference>
<organism evidence="4 5">
    <name type="scientific">Diploptera punctata</name>
    <name type="common">Pacific beetle cockroach</name>
    <dbReference type="NCBI Taxonomy" id="6984"/>
    <lineage>
        <taxon>Eukaryota</taxon>
        <taxon>Metazoa</taxon>
        <taxon>Ecdysozoa</taxon>
        <taxon>Arthropoda</taxon>
        <taxon>Hexapoda</taxon>
        <taxon>Insecta</taxon>
        <taxon>Pterygota</taxon>
        <taxon>Neoptera</taxon>
        <taxon>Polyneoptera</taxon>
        <taxon>Dictyoptera</taxon>
        <taxon>Blattodea</taxon>
        <taxon>Blaberoidea</taxon>
        <taxon>Blaberidae</taxon>
        <taxon>Diplopterinae</taxon>
        <taxon>Diploptera</taxon>
    </lineage>
</organism>
<protein>
    <recommendedName>
        <fullName evidence="3">Peptidase M16 middle/third domain-containing protein</fullName>
    </recommendedName>
</protein>
<evidence type="ECO:0000313" key="5">
    <source>
        <dbReference type="Proteomes" id="UP001233999"/>
    </source>
</evidence>
<dbReference type="InterPro" id="IPR011249">
    <property type="entry name" value="Metalloenz_LuxS/M16"/>
</dbReference>
<reference evidence="4" key="1">
    <citation type="journal article" date="2023" name="IScience">
        <title>Live-bearing cockroach genome reveals convergent evolutionary mechanisms linked to viviparity in insects and beyond.</title>
        <authorList>
            <person name="Fouks B."/>
            <person name="Harrison M.C."/>
            <person name="Mikhailova A.A."/>
            <person name="Marchal E."/>
            <person name="English S."/>
            <person name="Carruthers M."/>
            <person name="Jennings E.C."/>
            <person name="Chiamaka E.L."/>
            <person name="Frigard R.A."/>
            <person name="Pippel M."/>
            <person name="Attardo G.M."/>
            <person name="Benoit J.B."/>
            <person name="Bornberg-Bauer E."/>
            <person name="Tobe S.S."/>
        </authorList>
    </citation>
    <scope>NUCLEOTIDE SEQUENCE</scope>
    <source>
        <strain evidence="4">Stay&amp;Tobe</strain>
    </source>
</reference>
<comment type="caution">
    <text evidence="4">The sequence shown here is derived from an EMBL/GenBank/DDBJ whole genome shotgun (WGS) entry which is preliminary data.</text>
</comment>
<keyword evidence="1" id="KW-0479">Metal-binding</keyword>
<dbReference type="InterPro" id="IPR050626">
    <property type="entry name" value="Peptidase_M16"/>
</dbReference>
<feature type="domain" description="Peptidase M16 middle/third" evidence="3">
    <location>
        <begin position="1"/>
        <end position="244"/>
    </location>
</feature>
<dbReference type="Proteomes" id="UP001233999">
    <property type="component" value="Unassembled WGS sequence"/>
</dbReference>
<gene>
    <name evidence="4" type="ORF">L9F63_000175</name>
</gene>
<sequence length="553" mass="63901">AIKEVLSALTPDDVNIMVSCKDPKKELDKIEPWFQTEYAVSDIPNDWRETWRNAKPDESFKMPEPNIFLTSNFDILPITEADKNVQYPVKIHYNELCEVWYRRDVIFKLPVAYMNFYLISPLSLSTSKDATAMGLYVQILRQMLIEELYPAIVADLNCSITASDKGIVLKFYGYNEKLDLLLEAVVNCMARFNNYLTPELFAALKDVQAKYYYNTFLKPAKLSKDLRMSLLLQTHWSAVDKYAALAGIDLLTMKEFASNFIKHFAATNACNKVLEILEFAPLLPATQPEICVLELPLGEHCCRVKSFNAEDTNSIVTNYYQSGPFDIKSYCIVELIMMFMEEPVFDVLRTKEQLGYHVYSSLRYTFGIVGFSVTVNCQAYKYRKQMKKELAEIRSSLIKLKTLKDIHLKEEVNRNWEEISSGEYMFDRQKQEVACLEGIKMPEIRKWLVNHVQHGSKHNFRKLSVQVVGIAEIKKIKKEQVSPILFRKVRRGSKERQPLPQSEQITIPDSVSSTGHSLEFIISDQKNHSKKFICGIEEFKTDLNIYPVTKIEH</sequence>
<dbReference type="PANTHER" id="PTHR43690:SF18">
    <property type="entry name" value="INSULIN-DEGRADING ENZYME-RELATED"/>
    <property type="match status" value="1"/>
</dbReference>
<evidence type="ECO:0000256" key="1">
    <source>
        <dbReference type="ARBA" id="ARBA00022723"/>
    </source>
</evidence>
<reference evidence="4" key="2">
    <citation type="submission" date="2023-05" db="EMBL/GenBank/DDBJ databases">
        <authorList>
            <person name="Fouks B."/>
        </authorList>
    </citation>
    <scope>NUCLEOTIDE SEQUENCE</scope>
    <source>
        <strain evidence="4">Stay&amp;Tobe</strain>
        <tissue evidence="4">Testes</tissue>
    </source>
</reference>